<evidence type="ECO:0008006" key="3">
    <source>
        <dbReference type="Google" id="ProtNLM"/>
    </source>
</evidence>
<dbReference type="OrthoDB" id="5920525at2759"/>
<evidence type="ECO:0000313" key="1">
    <source>
        <dbReference type="EMBL" id="CAD5211946.1"/>
    </source>
</evidence>
<protein>
    <recommendedName>
        <fullName evidence="3">Reverse transcriptase domain-containing protein</fullName>
    </recommendedName>
</protein>
<proteinExistence type="predicted"/>
<name>A0A811K873_9BILA</name>
<dbReference type="EMBL" id="CAJFDH010000002">
    <property type="protein sequence ID" value="CAD5211946.1"/>
    <property type="molecule type" value="Genomic_DNA"/>
</dbReference>
<comment type="caution">
    <text evidence="1">The sequence shown here is derived from an EMBL/GenBank/DDBJ whole genome shotgun (WGS) entry which is preliminary data.</text>
</comment>
<dbReference type="Proteomes" id="UP000783686">
    <property type="component" value="Unassembled WGS sequence"/>
</dbReference>
<sequence>MVDIQHLGITDNDFLTTPEQDIVDQLHSTMYRNKEGRYVVEYPIKYCIRQLDSQFPAALTRLKSTTEKLKKDPALWKTVQETIQKQLDDEIISEINVDDPLPQDSLPPHYLPHHLVKKDSATPAYRMVLDPTFIADVEKAFHQVEIAPKHRAICRWLMVKDLNKPVTAHNIRVFEFNRLSFGLVPSPFMLQEVIKEHVMQNAGELGPETMMNMYVDNLSFQAADDEEA</sequence>
<organism evidence="1 2">
    <name type="scientific">Bursaphelenchus okinawaensis</name>
    <dbReference type="NCBI Taxonomy" id="465554"/>
    <lineage>
        <taxon>Eukaryota</taxon>
        <taxon>Metazoa</taxon>
        <taxon>Ecdysozoa</taxon>
        <taxon>Nematoda</taxon>
        <taxon>Chromadorea</taxon>
        <taxon>Rhabditida</taxon>
        <taxon>Tylenchina</taxon>
        <taxon>Tylenchomorpha</taxon>
        <taxon>Aphelenchoidea</taxon>
        <taxon>Aphelenchoididae</taxon>
        <taxon>Bursaphelenchus</taxon>
    </lineage>
</organism>
<dbReference type="Proteomes" id="UP000614601">
    <property type="component" value="Unassembled WGS sequence"/>
</dbReference>
<accession>A0A811K873</accession>
<reference evidence="1" key="1">
    <citation type="submission" date="2020-09" db="EMBL/GenBank/DDBJ databases">
        <authorList>
            <person name="Kikuchi T."/>
        </authorList>
    </citation>
    <scope>NUCLEOTIDE SEQUENCE</scope>
    <source>
        <strain evidence="1">SH1</strain>
    </source>
</reference>
<evidence type="ECO:0000313" key="2">
    <source>
        <dbReference type="Proteomes" id="UP000614601"/>
    </source>
</evidence>
<dbReference type="PANTHER" id="PTHR47331:SF5">
    <property type="entry name" value="RIBONUCLEASE H"/>
    <property type="match status" value="1"/>
</dbReference>
<gene>
    <name evidence="1" type="ORF">BOKJ2_LOCUS3956</name>
</gene>
<dbReference type="InterPro" id="IPR043502">
    <property type="entry name" value="DNA/RNA_pol_sf"/>
</dbReference>
<dbReference type="PANTHER" id="PTHR47331">
    <property type="entry name" value="PHD-TYPE DOMAIN-CONTAINING PROTEIN"/>
    <property type="match status" value="1"/>
</dbReference>
<dbReference type="EMBL" id="CAJFCW020000002">
    <property type="protein sequence ID" value="CAG9094757.1"/>
    <property type="molecule type" value="Genomic_DNA"/>
</dbReference>
<dbReference type="SUPFAM" id="SSF56672">
    <property type="entry name" value="DNA/RNA polymerases"/>
    <property type="match status" value="1"/>
</dbReference>
<dbReference type="AlphaFoldDB" id="A0A811K873"/>
<keyword evidence="2" id="KW-1185">Reference proteome</keyword>